<keyword evidence="3" id="KW-1185">Reference proteome</keyword>
<name>A0A6L9LE54_9BACT</name>
<evidence type="ECO:0000313" key="3">
    <source>
        <dbReference type="Proteomes" id="UP000474175"/>
    </source>
</evidence>
<keyword evidence="1" id="KW-0732">Signal</keyword>
<dbReference type="EMBL" id="JAAFZH010000020">
    <property type="protein sequence ID" value="NDU98826.1"/>
    <property type="molecule type" value="Genomic_DNA"/>
</dbReference>
<dbReference type="Proteomes" id="UP000474175">
    <property type="component" value="Unassembled WGS sequence"/>
</dbReference>
<proteinExistence type="predicted"/>
<evidence type="ECO:0008006" key="4">
    <source>
        <dbReference type="Google" id="ProtNLM"/>
    </source>
</evidence>
<sequence length="207" mass="23395">MKLSLFVLLSAMSLCRAYAQSTTDSAVNRKNSLKINPLSLIVGDVSVFYERMLTKRASLVGGVGFGSETYEYHNANNPLSRLFHYKRVTLEYRHYFPRRPFSPMGFYAGVYGRYSGLTLDDYQFDNQGTMIRDPSGTLVRAIQQLYVWMPGAMAGVQTSTPRVVVDLFLGLHYQLPTSSTPLKAVLPEQMSRKGFTPRFGLTLGYRF</sequence>
<protein>
    <recommendedName>
        <fullName evidence="4">DUF3575 domain-containing protein</fullName>
    </recommendedName>
</protein>
<feature type="signal peptide" evidence="1">
    <location>
        <begin position="1"/>
        <end position="19"/>
    </location>
</feature>
<comment type="caution">
    <text evidence="2">The sequence shown here is derived from an EMBL/GenBank/DDBJ whole genome shotgun (WGS) entry which is preliminary data.</text>
</comment>
<gene>
    <name evidence="2" type="ORF">GK108_28345</name>
</gene>
<evidence type="ECO:0000256" key="1">
    <source>
        <dbReference type="SAM" id="SignalP"/>
    </source>
</evidence>
<feature type="chain" id="PRO_5026725899" description="DUF3575 domain-containing protein" evidence="1">
    <location>
        <begin position="20"/>
        <end position="207"/>
    </location>
</feature>
<dbReference type="RefSeq" id="WP_163954956.1">
    <property type="nucleotide sequence ID" value="NZ_JAAFZH010000020.1"/>
</dbReference>
<evidence type="ECO:0000313" key="2">
    <source>
        <dbReference type="EMBL" id="NDU98826.1"/>
    </source>
</evidence>
<dbReference type="AlphaFoldDB" id="A0A6L9LE54"/>
<reference evidence="2 3" key="1">
    <citation type="submission" date="2020-02" db="EMBL/GenBank/DDBJ databases">
        <title>Draft genome sequence of two Spirosoma agri KCTC 52727 and Spirosoma terrae KCTC 52035.</title>
        <authorList>
            <person name="Rojas J."/>
            <person name="Ambika Manirajan B."/>
            <person name="Suarez C."/>
            <person name="Ratering S."/>
            <person name="Schnell S."/>
        </authorList>
    </citation>
    <scope>NUCLEOTIDE SEQUENCE [LARGE SCALE GENOMIC DNA]</scope>
    <source>
        <strain evidence="2 3">KCTC 52035</strain>
    </source>
</reference>
<accession>A0A6L9LE54</accession>
<organism evidence="2 3">
    <name type="scientific">Spirosoma terrae</name>
    <dbReference type="NCBI Taxonomy" id="1968276"/>
    <lineage>
        <taxon>Bacteria</taxon>
        <taxon>Pseudomonadati</taxon>
        <taxon>Bacteroidota</taxon>
        <taxon>Cytophagia</taxon>
        <taxon>Cytophagales</taxon>
        <taxon>Cytophagaceae</taxon>
        <taxon>Spirosoma</taxon>
    </lineage>
</organism>